<protein>
    <submittedName>
        <fullName evidence="1">Uncharacterized protein</fullName>
    </submittedName>
</protein>
<organism evidence="1">
    <name type="scientific">Rhizophora mucronata</name>
    <name type="common">Asiatic mangrove</name>
    <dbReference type="NCBI Taxonomy" id="61149"/>
    <lineage>
        <taxon>Eukaryota</taxon>
        <taxon>Viridiplantae</taxon>
        <taxon>Streptophyta</taxon>
        <taxon>Embryophyta</taxon>
        <taxon>Tracheophyta</taxon>
        <taxon>Spermatophyta</taxon>
        <taxon>Magnoliopsida</taxon>
        <taxon>eudicotyledons</taxon>
        <taxon>Gunneridae</taxon>
        <taxon>Pentapetalae</taxon>
        <taxon>rosids</taxon>
        <taxon>fabids</taxon>
        <taxon>Malpighiales</taxon>
        <taxon>Rhizophoraceae</taxon>
        <taxon>Rhizophora</taxon>
    </lineage>
</organism>
<proteinExistence type="predicted"/>
<sequence length="31" mass="3438">MHDPSAQALARLFMLLEVIAPTSSATVFEYK</sequence>
<accession>A0A2P2R4S6</accession>
<name>A0A2P2R4S6_RHIMU</name>
<reference evidence="1" key="1">
    <citation type="submission" date="2018-02" db="EMBL/GenBank/DDBJ databases">
        <title>Rhizophora mucronata_Transcriptome.</title>
        <authorList>
            <person name="Meera S.P."/>
            <person name="Sreeshan A."/>
            <person name="Augustine A."/>
        </authorList>
    </citation>
    <scope>NUCLEOTIDE SEQUENCE</scope>
    <source>
        <tissue evidence="1">Leaf</tissue>
    </source>
</reference>
<dbReference type="AlphaFoldDB" id="A0A2P2R4S6"/>
<evidence type="ECO:0000313" key="1">
    <source>
        <dbReference type="EMBL" id="MBX74256.1"/>
    </source>
</evidence>
<dbReference type="EMBL" id="GGEC01093772">
    <property type="protein sequence ID" value="MBX74256.1"/>
    <property type="molecule type" value="Transcribed_RNA"/>
</dbReference>